<evidence type="ECO:0000313" key="2">
    <source>
        <dbReference type="Proteomes" id="UP000528457"/>
    </source>
</evidence>
<gene>
    <name evidence="1" type="ORF">HNR48_001653</name>
</gene>
<dbReference type="Gene3D" id="3.30.70.100">
    <property type="match status" value="1"/>
</dbReference>
<dbReference type="EMBL" id="JACHHT010000001">
    <property type="protein sequence ID" value="MBB6521375.1"/>
    <property type="molecule type" value="Genomic_DNA"/>
</dbReference>
<name>A0A7X0JSA6_9GAMM</name>
<evidence type="ECO:0000313" key="1">
    <source>
        <dbReference type="EMBL" id="MBB6521375.1"/>
    </source>
</evidence>
<organism evidence="1 2">
    <name type="scientific">Pseudoteredinibacter isoporae</name>
    <dbReference type="NCBI Taxonomy" id="570281"/>
    <lineage>
        <taxon>Bacteria</taxon>
        <taxon>Pseudomonadati</taxon>
        <taxon>Pseudomonadota</taxon>
        <taxon>Gammaproteobacteria</taxon>
        <taxon>Cellvibrionales</taxon>
        <taxon>Cellvibrionaceae</taxon>
        <taxon>Pseudoteredinibacter</taxon>
    </lineage>
</organism>
<dbReference type="RefSeq" id="WP_166848664.1">
    <property type="nucleotide sequence ID" value="NZ_JAAONY010000001.1"/>
</dbReference>
<dbReference type="InParanoid" id="A0A7X0JSA6"/>
<accession>A0A7X0JSA6</accession>
<evidence type="ECO:0008006" key="3">
    <source>
        <dbReference type="Google" id="ProtNLM"/>
    </source>
</evidence>
<keyword evidence="2" id="KW-1185">Reference proteome</keyword>
<dbReference type="InterPro" id="IPR011008">
    <property type="entry name" value="Dimeric_a/b-barrel"/>
</dbReference>
<protein>
    <recommendedName>
        <fullName evidence="3">ABM domain-containing protein</fullName>
    </recommendedName>
</protein>
<dbReference type="SUPFAM" id="SSF54909">
    <property type="entry name" value="Dimeric alpha+beta barrel"/>
    <property type="match status" value="1"/>
</dbReference>
<proteinExistence type="predicted"/>
<reference evidence="1 2" key="1">
    <citation type="submission" date="2020-08" db="EMBL/GenBank/DDBJ databases">
        <title>Genomic Encyclopedia of Type Strains, Phase IV (KMG-IV): sequencing the most valuable type-strain genomes for metagenomic binning, comparative biology and taxonomic classification.</title>
        <authorList>
            <person name="Goeker M."/>
        </authorList>
    </citation>
    <scope>NUCLEOTIDE SEQUENCE [LARGE SCALE GENOMIC DNA]</scope>
    <source>
        <strain evidence="1 2">DSM 22368</strain>
    </source>
</reference>
<dbReference type="AlphaFoldDB" id="A0A7X0JSA6"/>
<sequence>MQNSVIELVTFRCKDGVSQDAMTKTANAMEAFLHSQNGFIYRSLSRDEDDVWHDIIYWQTQEAAKQAGENFMRDAQCQDMMAHIDPKSVRMRHMQACSEIISCES</sequence>
<dbReference type="Proteomes" id="UP000528457">
    <property type="component" value="Unassembled WGS sequence"/>
</dbReference>
<comment type="caution">
    <text evidence="1">The sequence shown here is derived from an EMBL/GenBank/DDBJ whole genome shotgun (WGS) entry which is preliminary data.</text>
</comment>